<organism evidence="1 2">
    <name type="scientific">Dissostichus eleginoides</name>
    <name type="common">Patagonian toothfish</name>
    <name type="synonym">Dissostichus amissus</name>
    <dbReference type="NCBI Taxonomy" id="100907"/>
    <lineage>
        <taxon>Eukaryota</taxon>
        <taxon>Metazoa</taxon>
        <taxon>Chordata</taxon>
        <taxon>Craniata</taxon>
        <taxon>Vertebrata</taxon>
        <taxon>Euteleostomi</taxon>
        <taxon>Actinopterygii</taxon>
        <taxon>Neopterygii</taxon>
        <taxon>Teleostei</taxon>
        <taxon>Neoteleostei</taxon>
        <taxon>Acanthomorphata</taxon>
        <taxon>Eupercaria</taxon>
        <taxon>Perciformes</taxon>
        <taxon>Notothenioidei</taxon>
        <taxon>Nototheniidae</taxon>
        <taxon>Dissostichus</taxon>
    </lineage>
</organism>
<protein>
    <submittedName>
        <fullName evidence="1">G2/M phase-specific E3 ubiquitin-protein ligase</fullName>
    </submittedName>
</protein>
<dbReference type="Proteomes" id="UP001228049">
    <property type="component" value="Unassembled WGS sequence"/>
</dbReference>
<accession>A0AAD9BWB8</accession>
<proteinExistence type="predicted"/>
<evidence type="ECO:0000313" key="1">
    <source>
        <dbReference type="EMBL" id="KAK1891550.1"/>
    </source>
</evidence>
<gene>
    <name evidence="1" type="ORF">KUDE01_010378</name>
</gene>
<keyword evidence="2" id="KW-1185">Reference proteome</keyword>
<evidence type="ECO:0000313" key="2">
    <source>
        <dbReference type="Proteomes" id="UP001228049"/>
    </source>
</evidence>
<reference evidence="1" key="1">
    <citation type="submission" date="2023-04" db="EMBL/GenBank/DDBJ databases">
        <title>Chromosome-level genome of Chaenocephalus aceratus.</title>
        <authorList>
            <person name="Park H."/>
        </authorList>
    </citation>
    <scope>NUCLEOTIDE SEQUENCE</scope>
    <source>
        <strain evidence="1">DE</strain>
        <tissue evidence="1">Muscle</tissue>
    </source>
</reference>
<dbReference type="AlphaFoldDB" id="A0AAD9BWB8"/>
<comment type="caution">
    <text evidence="1">The sequence shown here is derived from an EMBL/GenBank/DDBJ whole genome shotgun (WGS) entry which is preliminary data.</text>
</comment>
<dbReference type="EMBL" id="JASDAP010000015">
    <property type="protein sequence ID" value="KAK1891550.1"/>
    <property type="molecule type" value="Genomic_DNA"/>
</dbReference>
<name>A0AAD9BWB8_DISEL</name>
<sequence>MRAFNKDMDEGPYILLYPDCSEVVNVPGSEKPFTLAEYKKDLGKAYARITLFICLEKHFRGGDDTSDSDSEIVITSRSTAKFNQADTVIENAASVDALREMTMRHSTMLQTAGCLRHVASVEEKKGIVSDYLQWYIIGRNSSVIDRFKEGLSALQFLNALQQHPTLLAPVLCHSEKRLTALELERLFKPDLSPPGSNRRLGESQTLGYWADYLLDCEGL</sequence>